<keyword evidence="2" id="KW-1185">Reference proteome</keyword>
<sequence>MNQISFRDDLGFPLRDREDDSDIAFFPWMERGLLSLHESYSCKPKQPVVAS</sequence>
<organism evidence="1 2">
    <name type="scientific">Halocatena marina</name>
    <dbReference type="NCBI Taxonomy" id="2934937"/>
    <lineage>
        <taxon>Archaea</taxon>
        <taxon>Methanobacteriati</taxon>
        <taxon>Methanobacteriota</taxon>
        <taxon>Stenosarchaea group</taxon>
        <taxon>Halobacteria</taxon>
        <taxon>Halobacteriales</taxon>
        <taxon>Natronomonadaceae</taxon>
        <taxon>Halocatena</taxon>
    </lineage>
</organism>
<dbReference type="EMBL" id="JBHTAX010000001">
    <property type="protein sequence ID" value="MFC7191548.1"/>
    <property type="molecule type" value="Genomic_DNA"/>
</dbReference>
<protein>
    <submittedName>
        <fullName evidence="1">Uncharacterized protein</fullName>
    </submittedName>
</protein>
<dbReference type="Proteomes" id="UP001596417">
    <property type="component" value="Unassembled WGS sequence"/>
</dbReference>
<evidence type="ECO:0000313" key="1">
    <source>
        <dbReference type="EMBL" id="MFC7191548.1"/>
    </source>
</evidence>
<dbReference type="GeneID" id="76201287"/>
<gene>
    <name evidence="1" type="ORF">ACFQL7_18240</name>
</gene>
<proteinExistence type="predicted"/>
<comment type="caution">
    <text evidence="1">The sequence shown here is derived from an EMBL/GenBank/DDBJ whole genome shotgun (WGS) entry which is preliminary data.</text>
</comment>
<evidence type="ECO:0000313" key="2">
    <source>
        <dbReference type="Proteomes" id="UP001596417"/>
    </source>
</evidence>
<dbReference type="AlphaFoldDB" id="A0ABD5YQU8"/>
<accession>A0ABD5YQU8</accession>
<name>A0ABD5YQU8_9EURY</name>
<reference evidence="1 2" key="1">
    <citation type="journal article" date="2019" name="Int. J. Syst. Evol. Microbiol.">
        <title>The Global Catalogue of Microorganisms (GCM) 10K type strain sequencing project: providing services to taxonomists for standard genome sequencing and annotation.</title>
        <authorList>
            <consortium name="The Broad Institute Genomics Platform"/>
            <consortium name="The Broad Institute Genome Sequencing Center for Infectious Disease"/>
            <person name="Wu L."/>
            <person name="Ma J."/>
        </authorList>
    </citation>
    <scope>NUCLEOTIDE SEQUENCE [LARGE SCALE GENOMIC DNA]</scope>
    <source>
        <strain evidence="1 2">RDMS1</strain>
    </source>
</reference>
<dbReference type="RefSeq" id="WP_248909362.1">
    <property type="nucleotide sequence ID" value="NZ_CP109979.1"/>
</dbReference>